<dbReference type="AlphaFoldDB" id="M2B5U4"/>
<dbReference type="Proteomes" id="UP000011529">
    <property type="component" value="Unassembled WGS sequence"/>
</dbReference>
<keyword evidence="2" id="KW-1185">Reference proteome</keyword>
<organism evidence="1 2">
    <name type="scientific">Rhodopirellula europaea 6C</name>
    <dbReference type="NCBI Taxonomy" id="1263867"/>
    <lineage>
        <taxon>Bacteria</taxon>
        <taxon>Pseudomonadati</taxon>
        <taxon>Planctomycetota</taxon>
        <taxon>Planctomycetia</taxon>
        <taxon>Pirellulales</taxon>
        <taxon>Pirellulaceae</taxon>
        <taxon>Rhodopirellula</taxon>
    </lineage>
</organism>
<evidence type="ECO:0000313" key="2">
    <source>
        <dbReference type="Proteomes" id="UP000011529"/>
    </source>
</evidence>
<accession>M2B5U4</accession>
<reference evidence="1" key="1">
    <citation type="submission" date="2012-11" db="EMBL/GenBank/DDBJ databases">
        <title>Permanent draft genomes of Rhodopirellula europaea strain SH398 and 6C.</title>
        <authorList>
            <person name="Richter M."/>
            <person name="Richter-Heitmann T."/>
            <person name="Frank C."/>
            <person name="Harder J."/>
            <person name="Glockner F.O."/>
        </authorList>
    </citation>
    <scope>NUCLEOTIDE SEQUENCE</scope>
    <source>
        <strain evidence="1">6C</strain>
    </source>
</reference>
<reference evidence="1" key="2">
    <citation type="journal article" date="2013" name="Mar. Genomics">
        <title>Expression of sulfatases in Rhodopirellula baltica and the diversity of sulfatases in the genus Rhodopirellula.</title>
        <authorList>
            <person name="Wegner C.E."/>
            <person name="Richter-Heitmann T."/>
            <person name="Klindworth A."/>
            <person name="Klockow C."/>
            <person name="Richter M."/>
            <person name="Achstetter T."/>
            <person name="Glockner F.O."/>
            <person name="Harder J."/>
        </authorList>
    </citation>
    <scope>NUCLEOTIDE SEQUENCE [LARGE SCALE GENOMIC DNA]</scope>
    <source>
        <strain evidence="1">6C</strain>
    </source>
</reference>
<protein>
    <submittedName>
        <fullName evidence="1">Uncharacterized protein</fullName>
    </submittedName>
</protein>
<dbReference type="PATRIC" id="fig|1263867.3.peg.2269"/>
<comment type="caution">
    <text evidence="1">The sequence shown here is derived from an EMBL/GenBank/DDBJ whole genome shotgun (WGS) entry which is preliminary data.</text>
</comment>
<name>M2B5U4_9BACT</name>
<dbReference type="RefSeq" id="WP_008656267.1">
    <property type="nucleotide sequence ID" value="NZ_ANMO01000105.1"/>
</dbReference>
<proteinExistence type="predicted"/>
<sequence>MARNAKNSNRIVVRDVEYRWRASGNDGYIPVTIWPANNIGPTITCSFGYHETMVPHGEHCRVSIGDQLIVTNRLVRRVIDHALDVERYDPNEQGKQLDIRWIEGKIELSDAVRASDRG</sequence>
<evidence type="ECO:0000313" key="1">
    <source>
        <dbReference type="EMBL" id="EMB17118.1"/>
    </source>
</evidence>
<dbReference type="EMBL" id="ANMO01000105">
    <property type="protein sequence ID" value="EMB17118.1"/>
    <property type="molecule type" value="Genomic_DNA"/>
</dbReference>
<gene>
    <name evidence="1" type="ORF">RE6C_02134</name>
</gene>